<dbReference type="PIRSF" id="PIRSF011444">
    <property type="entry name" value="DUF1287"/>
    <property type="match status" value="1"/>
</dbReference>
<dbReference type="RefSeq" id="WP_143691476.1">
    <property type="nucleotide sequence ID" value="NZ_BAABKE010000009.1"/>
</dbReference>
<keyword evidence="1" id="KW-0732">Signal</keyword>
<evidence type="ECO:0000313" key="2">
    <source>
        <dbReference type="EMBL" id="GAA5103693.1"/>
    </source>
</evidence>
<dbReference type="EMBL" id="BAABKE010000009">
    <property type="protein sequence ID" value="GAA5103693.1"/>
    <property type="molecule type" value="Genomic_DNA"/>
</dbReference>
<keyword evidence="3" id="KW-1185">Reference proteome</keyword>
<feature type="signal peptide" evidence="1">
    <location>
        <begin position="1"/>
        <end position="19"/>
    </location>
</feature>
<comment type="caution">
    <text evidence="2">The sequence shown here is derived from an EMBL/GenBank/DDBJ whole genome shotgun (WGS) entry which is preliminary data.</text>
</comment>
<protein>
    <submittedName>
        <fullName evidence="2">DUF1287 domain-containing protein</fullName>
    </submittedName>
</protein>
<gene>
    <name evidence="2" type="ORF">GCM10023338_22560</name>
</gene>
<organism evidence="2 3">
    <name type="scientific">Wohlfahrtiimonas larvae</name>
    <dbReference type="NCBI Taxonomy" id="1157986"/>
    <lineage>
        <taxon>Bacteria</taxon>
        <taxon>Pseudomonadati</taxon>
        <taxon>Pseudomonadota</taxon>
        <taxon>Gammaproteobacteria</taxon>
        <taxon>Cardiobacteriales</taxon>
        <taxon>Ignatzschineriaceae</taxon>
        <taxon>Wohlfahrtiimonas</taxon>
    </lineage>
</organism>
<dbReference type="Proteomes" id="UP001500631">
    <property type="component" value="Unassembled WGS sequence"/>
</dbReference>
<dbReference type="InterPro" id="IPR009706">
    <property type="entry name" value="DUF1287"/>
</dbReference>
<accession>A0ABP9N2K4</accession>
<evidence type="ECO:0000313" key="3">
    <source>
        <dbReference type="Proteomes" id="UP001500631"/>
    </source>
</evidence>
<evidence type="ECO:0000256" key="1">
    <source>
        <dbReference type="SAM" id="SignalP"/>
    </source>
</evidence>
<name>A0ABP9N2K4_9GAMM</name>
<reference evidence="3" key="1">
    <citation type="journal article" date="2019" name="Int. J. Syst. Evol. Microbiol.">
        <title>The Global Catalogue of Microorganisms (GCM) 10K type strain sequencing project: providing services to taxonomists for standard genome sequencing and annotation.</title>
        <authorList>
            <consortium name="The Broad Institute Genomics Platform"/>
            <consortium name="The Broad Institute Genome Sequencing Center for Infectious Disease"/>
            <person name="Wu L."/>
            <person name="Ma J."/>
        </authorList>
    </citation>
    <scope>NUCLEOTIDE SEQUENCE [LARGE SCALE GENOMIC DNA]</scope>
    <source>
        <strain evidence="3">JCM 18424</strain>
    </source>
</reference>
<dbReference type="Pfam" id="PF06940">
    <property type="entry name" value="DUF1287"/>
    <property type="match status" value="1"/>
</dbReference>
<proteinExistence type="predicted"/>
<feature type="chain" id="PRO_5046769533" evidence="1">
    <location>
        <begin position="20"/>
        <end position="190"/>
    </location>
</feature>
<sequence length="190" mass="21797">MIKQISLAVLLASASFSFANDVSDAAKSIVNRLVIYDGRYEKIDYPNGDVSPNRGVCTDVVIRAYRKLDIDLQKLVHEDMKQNFNQYPSQRMWGLKSTDRNIDHRRVPNLEKFFERNGKSLSLSKNAEDYKAGDIVSWRLDNGLPHIGIVIDQKSKDGKRPLVVHNIGFGQVPEDVLFNWKMTGHYRYQP</sequence>